<dbReference type="Proteomes" id="UP000479710">
    <property type="component" value="Unassembled WGS sequence"/>
</dbReference>
<accession>A0A6G1BN64</accession>
<reference evidence="1 2" key="1">
    <citation type="submission" date="2019-11" db="EMBL/GenBank/DDBJ databases">
        <title>Whole genome sequence of Oryza granulata.</title>
        <authorList>
            <person name="Li W."/>
        </authorList>
    </citation>
    <scope>NUCLEOTIDE SEQUENCE [LARGE SCALE GENOMIC DNA]</scope>
    <source>
        <strain evidence="2">cv. Menghai</strain>
        <tissue evidence="1">Leaf</tissue>
    </source>
</reference>
<keyword evidence="2" id="KW-1185">Reference proteome</keyword>
<dbReference type="AlphaFoldDB" id="A0A6G1BN64"/>
<evidence type="ECO:0000313" key="1">
    <source>
        <dbReference type="EMBL" id="KAF0889282.1"/>
    </source>
</evidence>
<protein>
    <submittedName>
        <fullName evidence="1">Uncharacterized protein</fullName>
    </submittedName>
</protein>
<proteinExistence type="predicted"/>
<gene>
    <name evidence="1" type="ORF">E2562_022833</name>
</gene>
<organism evidence="1 2">
    <name type="scientific">Oryza meyeriana var. granulata</name>
    <dbReference type="NCBI Taxonomy" id="110450"/>
    <lineage>
        <taxon>Eukaryota</taxon>
        <taxon>Viridiplantae</taxon>
        <taxon>Streptophyta</taxon>
        <taxon>Embryophyta</taxon>
        <taxon>Tracheophyta</taxon>
        <taxon>Spermatophyta</taxon>
        <taxon>Magnoliopsida</taxon>
        <taxon>Liliopsida</taxon>
        <taxon>Poales</taxon>
        <taxon>Poaceae</taxon>
        <taxon>BOP clade</taxon>
        <taxon>Oryzoideae</taxon>
        <taxon>Oryzeae</taxon>
        <taxon>Oryzinae</taxon>
        <taxon>Oryza</taxon>
        <taxon>Oryza meyeriana</taxon>
    </lineage>
</organism>
<dbReference type="EMBL" id="SPHZ02000012">
    <property type="protein sequence ID" value="KAF0889282.1"/>
    <property type="molecule type" value="Genomic_DNA"/>
</dbReference>
<sequence>MTAAAQNLLAVVSPTAVEQNLPTAMSPTTTAKAHVFMTLMASNPVLRNLTKVLQQNKREHSTQKLLLLLLFH</sequence>
<name>A0A6G1BN64_9ORYZ</name>
<evidence type="ECO:0000313" key="2">
    <source>
        <dbReference type="Proteomes" id="UP000479710"/>
    </source>
</evidence>
<comment type="caution">
    <text evidence="1">The sequence shown here is derived from an EMBL/GenBank/DDBJ whole genome shotgun (WGS) entry which is preliminary data.</text>
</comment>